<keyword evidence="3" id="KW-1185">Reference proteome</keyword>
<proteinExistence type="predicted"/>
<protein>
    <submittedName>
        <fullName evidence="2">Uncharacterized protein</fullName>
    </submittedName>
</protein>
<accession>A0AAD4MHG2</accession>
<name>A0AAD4MHG2_9BILA</name>
<sequence>MPTKSKNNSASGESTTTTSKRKAKVREEDEEPKKAKYVIPDTDYWKLYKAETLIILKLCYPCLQANQKRDEKYHKQPDGKITLEYQMCQNCFEGNVVRSNDHYKYFPYIKPE</sequence>
<evidence type="ECO:0000313" key="3">
    <source>
        <dbReference type="Proteomes" id="UP001201812"/>
    </source>
</evidence>
<dbReference type="EMBL" id="JAKKPZ010001212">
    <property type="protein sequence ID" value="KAI1690440.1"/>
    <property type="molecule type" value="Genomic_DNA"/>
</dbReference>
<evidence type="ECO:0000313" key="2">
    <source>
        <dbReference type="EMBL" id="KAI1690440.1"/>
    </source>
</evidence>
<dbReference type="Proteomes" id="UP001201812">
    <property type="component" value="Unassembled WGS sequence"/>
</dbReference>
<comment type="caution">
    <text evidence="2">The sequence shown here is derived from an EMBL/GenBank/DDBJ whole genome shotgun (WGS) entry which is preliminary data.</text>
</comment>
<gene>
    <name evidence="2" type="ORF">DdX_22474</name>
</gene>
<feature type="compositionally biased region" description="Polar residues" evidence="1">
    <location>
        <begin position="1"/>
        <end position="18"/>
    </location>
</feature>
<organism evidence="2 3">
    <name type="scientific">Ditylenchus destructor</name>
    <dbReference type="NCBI Taxonomy" id="166010"/>
    <lineage>
        <taxon>Eukaryota</taxon>
        <taxon>Metazoa</taxon>
        <taxon>Ecdysozoa</taxon>
        <taxon>Nematoda</taxon>
        <taxon>Chromadorea</taxon>
        <taxon>Rhabditida</taxon>
        <taxon>Tylenchina</taxon>
        <taxon>Tylenchomorpha</taxon>
        <taxon>Sphaerularioidea</taxon>
        <taxon>Anguinidae</taxon>
        <taxon>Anguininae</taxon>
        <taxon>Ditylenchus</taxon>
    </lineage>
</organism>
<feature type="region of interest" description="Disordered" evidence="1">
    <location>
        <begin position="1"/>
        <end position="33"/>
    </location>
</feature>
<reference evidence="2" key="1">
    <citation type="submission" date="2022-01" db="EMBL/GenBank/DDBJ databases">
        <title>Genome Sequence Resource for Two Populations of Ditylenchus destructor, the Migratory Endoparasitic Phytonematode.</title>
        <authorList>
            <person name="Zhang H."/>
            <person name="Lin R."/>
            <person name="Xie B."/>
        </authorList>
    </citation>
    <scope>NUCLEOTIDE SEQUENCE</scope>
    <source>
        <strain evidence="2">BazhouSP</strain>
    </source>
</reference>
<evidence type="ECO:0000256" key="1">
    <source>
        <dbReference type="SAM" id="MobiDB-lite"/>
    </source>
</evidence>
<dbReference type="AlphaFoldDB" id="A0AAD4MHG2"/>